<comment type="caution">
    <text evidence="1">The sequence shown here is derived from an EMBL/GenBank/DDBJ whole genome shotgun (WGS) entry which is preliminary data.</text>
</comment>
<dbReference type="Proteomes" id="UP000003729">
    <property type="component" value="Unassembled WGS sequence"/>
</dbReference>
<sequence length="200" mass="23033">MPELSLPHQAAEVPTFRNVRSLCIIHPPQRNKRIELFMSEEKGIVGKITDMISGSGSFLKSAFGTVKEIQEMHVDYATKEKTYELLDKMYEAKNQQMELQDLLIVAKNRIIELEDIINQRADWEEEKSNYELYYPMPATVVYKLKIDSKSNQKPHYLCTKCYGAHMKSILQYKTLGGMGGIAILICHTCSSEYKFLNKDL</sequence>
<dbReference type="AlphaFoldDB" id="B6XJ61"/>
<evidence type="ECO:0000313" key="1">
    <source>
        <dbReference type="EMBL" id="EEB44598.1"/>
    </source>
</evidence>
<name>B6XJ61_9GAMM</name>
<organism evidence="1 2">
    <name type="scientific">Providencia alcalifaciens DSM 30120</name>
    <dbReference type="NCBI Taxonomy" id="520999"/>
    <lineage>
        <taxon>Bacteria</taxon>
        <taxon>Pseudomonadati</taxon>
        <taxon>Pseudomonadota</taxon>
        <taxon>Gammaproteobacteria</taxon>
        <taxon>Enterobacterales</taxon>
        <taxon>Morganellaceae</taxon>
        <taxon>Providencia</taxon>
    </lineage>
</organism>
<gene>
    <name evidence="1" type="ORF">PROVALCAL_03412</name>
</gene>
<reference evidence="1 2" key="1">
    <citation type="submission" date="2008-10" db="EMBL/GenBank/DDBJ databases">
        <title>Draft genome sequence of Providencia alcalifaciens (DSM 30120).</title>
        <authorList>
            <person name="Sudarsanam P."/>
            <person name="Ley R."/>
            <person name="Guruge J."/>
            <person name="Turnbaugh P.J."/>
            <person name="Mahowald M."/>
            <person name="Liep D."/>
            <person name="Gordon J."/>
        </authorList>
    </citation>
    <scope>NUCLEOTIDE SEQUENCE [LARGE SCALE GENOMIC DNA]</scope>
    <source>
        <strain evidence="1 2">DSM 30120</strain>
    </source>
</reference>
<proteinExistence type="predicted"/>
<reference evidence="1 2" key="2">
    <citation type="submission" date="2008-10" db="EMBL/GenBank/DDBJ databases">
        <authorList>
            <person name="Fulton L."/>
            <person name="Clifton S."/>
            <person name="Fulton B."/>
            <person name="Xu J."/>
            <person name="Minx P."/>
            <person name="Pepin K.H."/>
            <person name="Johnson M."/>
            <person name="Bhonagiri V."/>
            <person name="Nash W.E."/>
            <person name="Mardis E.R."/>
            <person name="Wilson R.K."/>
        </authorList>
    </citation>
    <scope>NUCLEOTIDE SEQUENCE [LARGE SCALE GENOMIC DNA]</scope>
    <source>
        <strain evidence="1 2">DSM 30120</strain>
    </source>
</reference>
<evidence type="ECO:0000313" key="2">
    <source>
        <dbReference type="Proteomes" id="UP000003729"/>
    </source>
</evidence>
<dbReference type="EMBL" id="ABXW01000062">
    <property type="protein sequence ID" value="EEB44598.1"/>
    <property type="molecule type" value="Genomic_DNA"/>
</dbReference>
<accession>B6XJ61</accession>
<protein>
    <submittedName>
        <fullName evidence="1">Uncharacterized protein</fullName>
    </submittedName>
</protein>